<dbReference type="PIRSF" id="PIRSF004810">
    <property type="entry name" value="ChrA"/>
    <property type="match status" value="1"/>
</dbReference>
<evidence type="ECO:0000256" key="1">
    <source>
        <dbReference type="ARBA" id="ARBA00004651"/>
    </source>
</evidence>
<feature type="transmembrane region" description="Helical" evidence="7">
    <location>
        <begin position="198"/>
        <end position="218"/>
    </location>
</feature>
<dbReference type="EMBL" id="FNIL01000010">
    <property type="protein sequence ID" value="SDO29112.1"/>
    <property type="molecule type" value="Genomic_DNA"/>
</dbReference>
<dbReference type="Proteomes" id="UP000198778">
    <property type="component" value="Unassembled WGS sequence"/>
</dbReference>
<evidence type="ECO:0000256" key="7">
    <source>
        <dbReference type="SAM" id="Phobius"/>
    </source>
</evidence>
<feature type="transmembrane region" description="Helical" evidence="7">
    <location>
        <begin position="230"/>
        <end position="248"/>
    </location>
</feature>
<dbReference type="AlphaFoldDB" id="A0A1H0ICJ5"/>
<dbReference type="InterPro" id="IPR003370">
    <property type="entry name" value="Chromate_transpt"/>
</dbReference>
<evidence type="ECO:0000256" key="2">
    <source>
        <dbReference type="ARBA" id="ARBA00005262"/>
    </source>
</evidence>
<keyword evidence="9" id="KW-1185">Reference proteome</keyword>
<keyword evidence="3" id="KW-1003">Cell membrane</keyword>
<dbReference type="PANTHER" id="PTHR33567">
    <property type="entry name" value="CHROMATE ION TRANSPORTER (EUROFUNG)"/>
    <property type="match status" value="1"/>
</dbReference>
<dbReference type="GO" id="GO:0015109">
    <property type="term" value="F:chromate transmembrane transporter activity"/>
    <property type="evidence" value="ECO:0007669"/>
    <property type="project" value="InterPro"/>
</dbReference>
<gene>
    <name evidence="8" type="ORF">SAMN04488053_11090</name>
</gene>
<dbReference type="RefSeq" id="WP_175444306.1">
    <property type="nucleotide sequence ID" value="NZ_FNIL01000010.1"/>
</dbReference>
<dbReference type="InterPro" id="IPR014047">
    <property type="entry name" value="Chr_Tranpt_l_chain"/>
</dbReference>
<feature type="transmembrane region" description="Helical" evidence="7">
    <location>
        <begin position="12"/>
        <end position="33"/>
    </location>
</feature>
<dbReference type="GO" id="GO:0005886">
    <property type="term" value="C:plasma membrane"/>
    <property type="evidence" value="ECO:0007669"/>
    <property type="project" value="UniProtKB-SubCell"/>
</dbReference>
<name>A0A1H0ICJ5_9BACI</name>
<comment type="subcellular location">
    <subcellularLocation>
        <location evidence="1">Cell membrane</location>
        <topology evidence="1">Multi-pass membrane protein</topology>
    </subcellularLocation>
</comment>
<evidence type="ECO:0000313" key="8">
    <source>
        <dbReference type="EMBL" id="SDO29112.1"/>
    </source>
</evidence>
<keyword evidence="6 7" id="KW-0472">Membrane</keyword>
<feature type="transmembrane region" description="Helical" evidence="7">
    <location>
        <begin position="351"/>
        <end position="372"/>
    </location>
</feature>
<organism evidence="8 9">
    <name type="scientific">Alkalicoccus daliensis</name>
    <dbReference type="NCBI Taxonomy" id="745820"/>
    <lineage>
        <taxon>Bacteria</taxon>
        <taxon>Bacillati</taxon>
        <taxon>Bacillota</taxon>
        <taxon>Bacilli</taxon>
        <taxon>Bacillales</taxon>
        <taxon>Bacillaceae</taxon>
        <taxon>Alkalicoccus</taxon>
    </lineage>
</organism>
<proteinExistence type="inferred from homology"/>
<evidence type="ECO:0000256" key="5">
    <source>
        <dbReference type="ARBA" id="ARBA00022989"/>
    </source>
</evidence>
<evidence type="ECO:0000256" key="3">
    <source>
        <dbReference type="ARBA" id="ARBA00022475"/>
    </source>
</evidence>
<evidence type="ECO:0000256" key="6">
    <source>
        <dbReference type="ARBA" id="ARBA00023136"/>
    </source>
</evidence>
<comment type="similarity">
    <text evidence="2">Belongs to the chromate ion transporter (CHR) (TC 2.A.51) family.</text>
</comment>
<feature type="transmembrane region" description="Helical" evidence="7">
    <location>
        <begin position="117"/>
        <end position="134"/>
    </location>
</feature>
<protein>
    <submittedName>
        <fullName evidence="8">Chromate transporter</fullName>
    </submittedName>
</protein>
<sequence>MKESYIGRLIEILIVSLRLGLTSFGGPVAHLGYFREEYVERRKWLKENEYADLVALCQFLPGPASSQVGIGIGIIRAGIPGGIISFLGFTTPSVIILILAAVGFQQQGWVDIGVVDGLKIVAAAVVAHAIIGMGQNSAPDKLRATIAAASFIILILLPQTWMQISVIAGAALLGIFIYKQEESGNKASFTVQISQKTAYISLGLFFGLLAFLPIVREWTDFLWIQMFDSFYRAGALVFGGGHVVLPLLEREVVPAGLVTEEIFLAGYGAAQAVPGPLFTFASYLGMAANGIPGALIATAAIFLPAFLLVIGTFPFWMKLSTYTKARAALKGVNAAVIGILLAAFYDPIFTSAINSVVDLAFAVSLFVLLMYWKVPAWKIVLLGIGGGMLVHFI</sequence>
<keyword evidence="4 7" id="KW-0812">Transmembrane</keyword>
<feature type="transmembrane region" description="Helical" evidence="7">
    <location>
        <begin position="82"/>
        <end position="105"/>
    </location>
</feature>
<feature type="transmembrane region" description="Helical" evidence="7">
    <location>
        <begin position="146"/>
        <end position="178"/>
    </location>
</feature>
<keyword evidence="5 7" id="KW-1133">Transmembrane helix</keyword>
<reference evidence="9" key="1">
    <citation type="submission" date="2016-10" db="EMBL/GenBank/DDBJ databases">
        <authorList>
            <person name="Varghese N."/>
            <person name="Submissions S."/>
        </authorList>
    </citation>
    <scope>NUCLEOTIDE SEQUENCE [LARGE SCALE GENOMIC DNA]</scope>
    <source>
        <strain evidence="9">CGMCC 1.10369</strain>
    </source>
</reference>
<evidence type="ECO:0000256" key="4">
    <source>
        <dbReference type="ARBA" id="ARBA00022692"/>
    </source>
</evidence>
<feature type="transmembrane region" description="Helical" evidence="7">
    <location>
        <begin position="294"/>
        <end position="315"/>
    </location>
</feature>
<feature type="transmembrane region" description="Helical" evidence="7">
    <location>
        <begin position="327"/>
        <end position="345"/>
    </location>
</feature>
<accession>A0A1H0ICJ5</accession>
<dbReference type="NCBIfam" id="TIGR00937">
    <property type="entry name" value="2A51"/>
    <property type="match status" value="1"/>
</dbReference>
<evidence type="ECO:0000313" key="9">
    <source>
        <dbReference type="Proteomes" id="UP000198778"/>
    </source>
</evidence>
<dbReference type="Pfam" id="PF02417">
    <property type="entry name" value="Chromate_transp"/>
    <property type="match status" value="2"/>
</dbReference>
<dbReference type="PANTHER" id="PTHR33567:SF3">
    <property type="entry name" value="CHROMATE ION TRANSPORTER (EUROFUNG)"/>
    <property type="match status" value="1"/>
</dbReference>